<protein>
    <submittedName>
        <fullName evidence="1">Uncharacterized protein</fullName>
    </submittedName>
</protein>
<dbReference type="Proteomes" id="UP000054166">
    <property type="component" value="Unassembled WGS sequence"/>
</dbReference>
<keyword evidence="2" id="KW-1185">Reference proteome</keyword>
<organism evidence="1 2">
    <name type="scientific">Piloderma croceum (strain F 1598)</name>
    <dbReference type="NCBI Taxonomy" id="765440"/>
    <lineage>
        <taxon>Eukaryota</taxon>
        <taxon>Fungi</taxon>
        <taxon>Dikarya</taxon>
        <taxon>Basidiomycota</taxon>
        <taxon>Agaricomycotina</taxon>
        <taxon>Agaricomycetes</taxon>
        <taxon>Agaricomycetidae</taxon>
        <taxon>Atheliales</taxon>
        <taxon>Atheliaceae</taxon>
        <taxon>Piloderma</taxon>
    </lineage>
</organism>
<gene>
    <name evidence="1" type="ORF">PILCRDRAFT_201</name>
</gene>
<evidence type="ECO:0000313" key="2">
    <source>
        <dbReference type="Proteomes" id="UP000054166"/>
    </source>
</evidence>
<dbReference type="EMBL" id="KN832970">
    <property type="protein sequence ID" value="KIM92081.1"/>
    <property type="molecule type" value="Genomic_DNA"/>
</dbReference>
<dbReference type="InParanoid" id="A0A0C3GNG4"/>
<dbReference type="HOGENOM" id="CLU_2655337_0_0_1"/>
<reference evidence="2" key="2">
    <citation type="submission" date="2015-01" db="EMBL/GenBank/DDBJ databases">
        <title>Evolutionary Origins and Diversification of the Mycorrhizal Mutualists.</title>
        <authorList>
            <consortium name="DOE Joint Genome Institute"/>
            <consortium name="Mycorrhizal Genomics Consortium"/>
            <person name="Kohler A."/>
            <person name="Kuo A."/>
            <person name="Nagy L.G."/>
            <person name="Floudas D."/>
            <person name="Copeland A."/>
            <person name="Barry K.W."/>
            <person name="Cichocki N."/>
            <person name="Veneault-Fourrey C."/>
            <person name="LaButti K."/>
            <person name="Lindquist E.A."/>
            <person name="Lipzen A."/>
            <person name="Lundell T."/>
            <person name="Morin E."/>
            <person name="Murat C."/>
            <person name="Riley R."/>
            <person name="Ohm R."/>
            <person name="Sun H."/>
            <person name="Tunlid A."/>
            <person name="Henrissat B."/>
            <person name="Grigoriev I.V."/>
            <person name="Hibbett D.S."/>
            <person name="Martin F."/>
        </authorList>
    </citation>
    <scope>NUCLEOTIDE SEQUENCE [LARGE SCALE GENOMIC DNA]</scope>
    <source>
        <strain evidence="2">F 1598</strain>
    </source>
</reference>
<sequence length="76" mass="8153">MAHAIGSAKRVDFCSFKPRPPASSNPISRLCRACDGQLALQLTTNHGYSSLYRISPLDLPTAAIGIDITVQVDSHT</sequence>
<evidence type="ECO:0000313" key="1">
    <source>
        <dbReference type="EMBL" id="KIM92081.1"/>
    </source>
</evidence>
<reference evidence="1 2" key="1">
    <citation type="submission" date="2014-04" db="EMBL/GenBank/DDBJ databases">
        <authorList>
            <consortium name="DOE Joint Genome Institute"/>
            <person name="Kuo A."/>
            <person name="Tarkka M."/>
            <person name="Buscot F."/>
            <person name="Kohler A."/>
            <person name="Nagy L.G."/>
            <person name="Floudas D."/>
            <person name="Copeland A."/>
            <person name="Barry K.W."/>
            <person name="Cichocki N."/>
            <person name="Veneault-Fourrey C."/>
            <person name="LaButti K."/>
            <person name="Lindquist E.A."/>
            <person name="Lipzen A."/>
            <person name="Lundell T."/>
            <person name="Morin E."/>
            <person name="Murat C."/>
            <person name="Sun H."/>
            <person name="Tunlid A."/>
            <person name="Henrissat B."/>
            <person name="Grigoriev I.V."/>
            <person name="Hibbett D.S."/>
            <person name="Martin F."/>
            <person name="Nordberg H.P."/>
            <person name="Cantor M.N."/>
            <person name="Hua S.X."/>
        </authorList>
    </citation>
    <scope>NUCLEOTIDE SEQUENCE [LARGE SCALE GENOMIC DNA]</scope>
    <source>
        <strain evidence="1 2">F 1598</strain>
    </source>
</reference>
<accession>A0A0C3GNG4</accession>
<proteinExistence type="predicted"/>
<dbReference type="AlphaFoldDB" id="A0A0C3GNG4"/>
<name>A0A0C3GNG4_PILCF</name>